<dbReference type="Proteomes" id="UP000221250">
    <property type="component" value="Segment"/>
</dbReference>
<dbReference type="EMBL" id="KY448244">
    <property type="protein sequence ID" value="AQT28797.1"/>
    <property type="molecule type" value="Genomic_DNA"/>
</dbReference>
<evidence type="ECO:0000313" key="2">
    <source>
        <dbReference type="Proteomes" id="UP000221250"/>
    </source>
</evidence>
<gene>
    <name evidence="1" type="ORF">YOLOSWAG_329</name>
</gene>
<reference evidence="1 2" key="1">
    <citation type="submission" date="2017-01" db="EMBL/GenBank/DDBJ databases">
        <authorList>
            <person name="Mah S.A."/>
            <person name="Swanson W.J."/>
            <person name="Moy G.W."/>
            <person name="Vacquier V.D."/>
        </authorList>
    </citation>
    <scope>NUCLEOTIDE SEQUENCE [LARGE SCALE GENOMIC DNA]</scope>
</reference>
<protein>
    <submittedName>
        <fullName evidence="1">Uncharacterized protein</fullName>
    </submittedName>
</protein>
<sequence>MNQPIIRLKDILNDVIQGLEYLRQGKETKRAKFVARLQQPKEQLSDCLRSIKSNVYKSYPNILELRDSVQVSVTTCLSLSELVASGKIKVRPALEKIAEVQTNLQADQTLCAEILEYVKADATEEQDEANMKAVRRDQREDAATAKTAKVLSRFKATYAHKVPKQFTDTIKFIELPVMARFSTLSMNADSLTRMGFKIETAGLHSTPSSDLGIIFERQTLLFFRMSDAREAAEEQIKRHKRTDSVQVRRTAIMKSRSAEKRAIRKLEREAEGLPRRRRLLIDKQIGDHQARIDDLTRELDSMIESVKQSNSVTRVVRQMRGSNDHALLNYLNTILDAINAKSSTDYALFTTMPLQGIMRDSDVCAAWLMPKGAIKRLLHHTGGDTKLQKWMLPW</sequence>
<keyword evidence="2" id="KW-1185">Reference proteome</keyword>
<name>A0A1S6L3P6_9CAUD</name>
<accession>A0A1S6L3P6</accession>
<organism evidence="1 2">
    <name type="scientific">Erwinia phage vB_EamM_Yoloswag</name>
    <dbReference type="NCBI Taxonomy" id="1958956"/>
    <lineage>
        <taxon>Viruses</taxon>
        <taxon>Duplodnaviria</taxon>
        <taxon>Heunggongvirae</taxon>
        <taxon>Uroviricota</taxon>
        <taxon>Caudoviricetes</taxon>
        <taxon>Yoloswagvirus</taxon>
        <taxon>Yoloswagvirus yoloswag</taxon>
    </lineage>
</organism>
<evidence type="ECO:0000313" key="1">
    <source>
        <dbReference type="EMBL" id="AQT28797.1"/>
    </source>
</evidence>
<proteinExistence type="predicted"/>